<dbReference type="EMBL" id="SMKR01000185">
    <property type="protein sequence ID" value="TDD16034.1"/>
    <property type="molecule type" value="Genomic_DNA"/>
</dbReference>
<feature type="compositionally biased region" description="Basic and acidic residues" evidence="1">
    <location>
        <begin position="226"/>
        <end position="237"/>
    </location>
</feature>
<reference evidence="2 3" key="1">
    <citation type="submission" date="2019-02" db="EMBL/GenBank/DDBJ databases">
        <title>Draft genome sequences of novel Actinobacteria.</title>
        <authorList>
            <person name="Sahin N."/>
            <person name="Ay H."/>
            <person name="Saygin H."/>
        </authorList>
    </citation>
    <scope>NUCLEOTIDE SEQUENCE [LARGE SCALE GENOMIC DNA]</scope>
    <source>
        <strain evidence="2 3">16K104</strain>
    </source>
</reference>
<sequence length="237" mass="26633">MADTDDEQTVALEPEQREQGDDDSPEALSERRGAGEWVRDAEPSTAVLTPEEARRDEEELDQLRDEELEITADERELREVRHRREVLDATAETTEAMRLADVAELKRDRLRDDAAAQRRQGLSDRAHGRHLLDEAAAHPDEPGADATAAAGRRYQRAADREERGARYDDGAADRYDAEARDRRSEAAQQPGQPPAADAVRNPPAETPTARKFVQRRKNLKKQRTTRPGELRDVGLGD</sequence>
<comment type="caution">
    <text evidence="2">The sequence shown here is derived from an EMBL/GenBank/DDBJ whole genome shotgun (WGS) entry which is preliminary data.</text>
</comment>
<dbReference type="OrthoDB" id="3827756at2"/>
<feature type="compositionally biased region" description="Basic and acidic residues" evidence="1">
    <location>
        <begin position="28"/>
        <end position="42"/>
    </location>
</feature>
<proteinExistence type="predicted"/>
<accession>A0A4R4WI49</accession>
<feature type="compositionally biased region" description="Low complexity" evidence="1">
    <location>
        <begin position="186"/>
        <end position="198"/>
    </location>
</feature>
<feature type="compositionally biased region" description="Basic and acidic residues" evidence="1">
    <location>
        <begin position="106"/>
        <end position="141"/>
    </location>
</feature>
<feature type="compositionally biased region" description="Basic residues" evidence="1">
    <location>
        <begin position="212"/>
        <end position="224"/>
    </location>
</feature>
<feature type="compositionally biased region" description="Basic and acidic residues" evidence="1">
    <location>
        <begin position="156"/>
        <end position="185"/>
    </location>
</feature>
<evidence type="ECO:0000313" key="2">
    <source>
        <dbReference type="EMBL" id="TDD16034.1"/>
    </source>
</evidence>
<organism evidence="2 3">
    <name type="scientific">Kribbella turkmenica</name>
    <dbReference type="NCBI Taxonomy" id="2530375"/>
    <lineage>
        <taxon>Bacteria</taxon>
        <taxon>Bacillati</taxon>
        <taxon>Actinomycetota</taxon>
        <taxon>Actinomycetes</taxon>
        <taxon>Propionibacteriales</taxon>
        <taxon>Kribbellaceae</taxon>
        <taxon>Kribbella</taxon>
    </lineage>
</organism>
<feature type="compositionally biased region" description="Basic and acidic residues" evidence="1">
    <location>
        <begin position="51"/>
        <end position="65"/>
    </location>
</feature>
<feature type="region of interest" description="Disordered" evidence="1">
    <location>
        <begin position="1"/>
        <end position="68"/>
    </location>
</feature>
<gene>
    <name evidence="2" type="ORF">E1218_30470</name>
</gene>
<evidence type="ECO:0000256" key="1">
    <source>
        <dbReference type="SAM" id="MobiDB-lite"/>
    </source>
</evidence>
<dbReference type="AlphaFoldDB" id="A0A4R4WI49"/>
<evidence type="ECO:0000313" key="3">
    <source>
        <dbReference type="Proteomes" id="UP000295172"/>
    </source>
</evidence>
<dbReference type="RefSeq" id="WP_132326495.1">
    <property type="nucleotide sequence ID" value="NZ_SMKR01000185.1"/>
</dbReference>
<feature type="region of interest" description="Disordered" evidence="1">
    <location>
        <begin position="106"/>
        <end position="237"/>
    </location>
</feature>
<dbReference type="Proteomes" id="UP000295172">
    <property type="component" value="Unassembled WGS sequence"/>
</dbReference>
<name>A0A4R4WI49_9ACTN</name>
<protein>
    <submittedName>
        <fullName evidence="2">Uncharacterized protein</fullName>
    </submittedName>
</protein>
<keyword evidence="3" id="KW-1185">Reference proteome</keyword>